<dbReference type="EMBL" id="PVNK01000158">
    <property type="protein sequence ID" value="PRP97424.1"/>
    <property type="molecule type" value="Genomic_DNA"/>
</dbReference>
<dbReference type="RefSeq" id="WP_146155799.1">
    <property type="nucleotide sequence ID" value="NZ_PVNK01000158.1"/>
</dbReference>
<comment type="caution">
    <text evidence="2">The sequence shown here is derived from an EMBL/GenBank/DDBJ whole genome shotgun (WGS) entry which is preliminary data.</text>
</comment>
<name>A0A2S9XX60_9BACT</name>
<evidence type="ECO:0000313" key="3">
    <source>
        <dbReference type="Proteomes" id="UP000237968"/>
    </source>
</evidence>
<evidence type="ECO:0000313" key="2">
    <source>
        <dbReference type="EMBL" id="PRP97424.1"/>
    </source>
</evidence>
<feature type="chain" id="PRO_5015442213" evidence="1">
    <location>
        <begin position="30"/>
        <end position="536"/>
    </location>
</feature>
<keyword evidence="1" id="KW-0732">Signal</keyword>
<proteinExistence type="predicted"/>
<sequence>MRFLSFGSTRTTTLVWAASLLGVFGAAGACTVDIVSVDTGADGTTGDGDGDGDDTSNWEPIPARGDIALSHVVVNQGVDVPIAVAGEWVGPADRNTYVVGNRDTLLRGFWEVPEDWVPRNITAVLQLEYPDGTSESIKNTLPVEGASFPGDFDRAFVFPLVAEQFPPGIEYHLSLWEAGPGYEDQRESTTIIESPIGGAEQIGVQPEPAELKIVMMPVAYTANGCNTNTGDLATVSAEQEQLFIDYIHEQYPVQNIQWEFRRETPIQWTEELTSLAQLWQPLRDQREADAAPPNTYYYALVDACTNGIDGAGGIAPGLATDTKAAAFERVSSGLWLGGDDYSYETMVHELGHNHGRAHVFCSGGDAAGVDPSYPYDDGITGVWGFGIRLFRFHSPTGTYDFMTYCNPTWISDWGWSKAYNRIRTLTSWDYEGAVPNDDPVGEVLVGLLFKDGTEEWSTTTGAREPEFFSSGESVSFDYGDAVIDSPTNVQILDDGTTMITSAVPRPRTTIQAASRLDAGQARSIVLQTPETRAWSL</sequence>
<dbReference type="PROSITE" id="PS51257">
    <property type="entry name" value="PROKAR_LIPOPROTEIN"/>
    <property type="match status" value="1"/>
</dbReference>
<evidence type="ECO:0000256" key="1">
    <source>
        <dbReference type="SAM" id="SignalP"/>
    </source>
</evidence>
<dbReference type="OrthoDB" id="3909977at2"/>
<dbReference type="Proteomes" id="UP000237968">
    <property type="component" value="Unassembled WGS sequence"/>
</dbReference>
<protein>
    <submittedName>
        <fullName evidence="2">Uncharacterized protein</fullName>
    </submittedName>
</protein>
<dbReference type="AlphaFoldDB" id="A0A2S9XX60"/>
<gene>
    <name evidence="2" type="ORF">ENSA5_34160</name>
</gene>
<reference evidence="2 3" key="1">
    <citation type="submission" date="2018-03" db="EMBL/GenBank/DDBJ databases">
        <title>Draft Genome Sequences of the Obligatory Marine Myxobacteria Enhygromyxa salina SWB005.</title>
        <authorList>
            <person name="Poehlein A."/>
            <person name="Moghaddam J.A."/>
            <person name="Harms H."/>
            <person name="Alanjari M."/>
            <person name="Koenig G.M."/>
            <person name="Daniel R."/>
            <person name="Schaeberle T.F."/>
        </authorList>
    </citation>
    <scope>NUCLEOTIDE SEQUENCE [LARGE SCALE GENOMIC DNA]</scope>
    <source>
        <strain evidence="2 3">SWB005</strain>
    </source>
</reference>
<keyword evidence="3" id="KW-1185">Reference proteome</keyword>
<organism evidence="2 3">
    <name type="scientific">Enhygromyxa salina</name>
    <dbReference type="NCBI Taxonomy" id="215803"/>
    <lineage>
        <taxon>Bacteria</taxon>
        <taxon>Pseudomonadati</taxon>
        <taxon>Myxococcota</taxon>
        <taxon>Polyangia</taxon>
        <taxon>Nannocystales</taxon>
        <taxon>Nannocystaceae</taxon>
        <taxon>Enhygromyxa</taxon>
    </lineage>
</organism>
<feature type="signal peptide" evidence="1">
    <location>
        <begin position="1"/>
        <end position="29"/>
    </location>
</feature>
<accession>A0A2S9XX60</accession>
<dbReference type="SUPFAM" id="SSF55486">
    <property type="entry name" value="Metalloproteases ('zincins'), catalytic domain"/>
    <property type="match status" value="1"/>
</dbReference>